<organism evidence="2 3">
    <name type="scientific">Mycena metata</name>
    <dbReference type="NCBI Taxonomy" id="1033252"/>
    <lineage>
        <taxon>Eukaryota</taxon>
        <taxon>Fungi</taxon>
        <taxon>Dikarya</taxon>
        <taxon>Basidiomycota</taxon>
        <taxon>Agaricomycotina</taxon>
        <taxon>Agaricomycetes</taxon>
        <taxon>Agaricomycetidae</taxon>
        <taxon>Agaricales</taxon>
        <taxon>Marasmiineae</taxon>
        <taxon>Mycenaceae</taxon>
        <taxon>Mycena</taxon>
    </lineage>
</organism>
<gene>
    <name evidence="2" type="ORF">B0H16DRAFT_1535869</name>
</gene>
<accession>A0AAD7J6R3</accession>
<name>A0AAD7J6R3_9AGAR</name>
<sequence length="469" mass="50821">MANGGLQICPHTCGCDTSDNAVYMMARNPMWLGRCPIYETTGTGMKHHLIGGMHRQCKHPCLMYTSVREHGRELTQQEFETWTPYIGHLPQFRPHIPTQYQHFIAVAPREPSSLTKHPLPSPPAKPPHEPGRYYRFSASSKPSSAPERGGTRISLGARPQETSTSQNPPYGDFFKSYLGPHASAAQSSVVTEKLPPAASILPVTPSSTTDILQSNGSYHVLKNMFPQSASTPHQSDASQSNANYNVLKFRASLPKNSEALISPSAPPQHRSSPHPLPTRDLATFERILGDTHPEAVAAAVLAAYAAVPAVQKVLWEHLSNTARAPDGSVCLVARHQVCRHCAEEFDTAEAGELCTWHYGSALLDPAQWVFPPPMLPGGGPDAGMYFWDCCGARLSSRAPGCITTAHAPIIPPDSLALSMTTSETSRPGVKRKRAEGPTLHCGHCAGTYRLDDGAGVGGMMVCWWGIRIS</sequence>
<dbReference type="AlphaFoldDB" id="A0AAD7J6R3"/>
<protein>
    <submittedName>
        <fullName evidence="2">Uncharacterized protein</fullName>
    </submittedName>
</protein>
<reference evidence="2" key="1">
    <citation type="submission" date="2023-03" db="EMBL/GenBank/DDBJ databases">
        <title>Massive genome expansion in bonnet fungi (Mycena s.s.) driven by repeated elements and novel gene families across ecological guilds.</title>
        <authorList>
            <consortium name="Lawrence Berkeley National Laboratory"/>
            <person name="Harder C.B."/>
            <person name="Miyauchi S."/>
            <person name="Viragh M."/>
            <person name="Kuo A."/>
            <person name="Thoen E."/>
            <person name="Andreopoulos B."/>
            <person name="Lu D."/>
            <person name="Skrede I."/>
            <person name="Drula E."/>
            <person name="Henrissat B."/>
            <person name="Morin E."/>
            <person name="Kohler A."/>
            <person name="Barry K."/>
            <person name="LaButti K."/>
            <person name="Morin E."/>
            <person name="Salamov A."/>
            <person name="Lipzen A."/>
            <person name="Mereny Z."/>
            <person name="Hegedus B."/>
            <person name="Baldrian P."/>
            <person name="Stursova M."/>
            <person name="Weitz H."/>
            <person name="Taylor A."/>
            <person name="Grigoriev I.V."/>
            <person name="Nagy L.G."/>
            <person name="Martin F."/>
            <person name="Kauserud H."/>
        </authorList>
    </citation>
    <scope>NUCLEOTIDE SEQUENCE</scope>
    <source>
        <strain evidence="2">CBHHK182m</strain>
    </source>
</reference>
<comment type="caution">
    <text evidence="2">The sequence shown here is derived from an EMBL/GenBank/DDBJ whole genome shotgun (WGS) entry which is preliminary data.</text>
</comment>
<dbReference type="EMBL" id="JARKIB010000042">
    <property type="protein sequence ID" value="KAJ7758343.1"/>
    <property type="molecule type" value="Genomic_DNA"/>
</dbReference>
<evidence type="ECO:0000256" key="1">
    <source>
        <dbReference type="SAM" id="MobiDB-lite"/>
    </source>
</evidence>
<evidence type="ECO:0000313" key="3">
    <source>
        <dbReference type="Proteomes" id="UP001215598"/>
    </source>
</evidence>
<keyword evidence="3" id="KW-1185">Reference proteome</keyword>
<proteinExistence type="predicted"/>
<dbReference type="Proteomes" id="UP001215598">
    <property type="component" value="Unassembled WGS sequence"/>
</dbReference>
<feature type="region of interest" description="Disordered" evidence="1">
    <location>
        <begin position="111"/>
        <end position="169"/>
    </location>
</feature>
<evidence type="ECO:0000313" key="2">
    <source>
        <dbReference type="EMBL" id="KAJ7758343.1"/>
    </source>
</evidence>